<keyword evidence="4" id="KW-0808">Transferase</keyword>
<gene>
    <name evidence="10" type="ORF">KCU98_g12804</name>
</gene>
<name>A0A9P8FH56_AURME</name>
<organism evidence="10 11">
    <name type="scientific">Aureobasidium melanogenum</name>
    <name type="common">Aureobasidium pullulans var. melanogenum</name>
    <dbReference type="NCBI Taxonomy" id="46634"/>
    <lineage>
        <taxon>Eukaryota</taxon>
        <taxon>Fungi</taxon>
        <taxon>Dikarya</taxon>
        <taxon>Ascomycota</taxon>
        <taxon>Pezizomycotina</taxon>
        <taxon>Dothideomycetes</taxon>
        <taxon>Dothideomycetidae</taxon>
        <taxon>Dothideales</taxon>
        <taxon>Saccotheciaceae</taxon>
        <taxon>Aureobasidium</taxon>
    </lineage>
</organism>
<dbReference type="InterPro" id="IPR003827">
    <property type="entry name" value="tRNA_yW-synthesising"/>
</dbReference>
<evidence type="ECO:0000256" key="1">
    <source>
        <dbReference type="ARBA" id="ARBA00008569"/>
    </source>
</evidence>
<keyword evidence="3" id="KW-0489">Methyltransferase</keyword>
<dbReference type="GO" id="GO:0032259">
    <property type="term" value="P:methylation"/>
    <property type="evidence" value="ECO:0007669"/>
    <property type="project" value="UniProtKB-KW"/>
</dbReference>
<sequence>MRNLFAMSSGFAAQKTDLLQQLTAPNALNNISSRSSIDVGIRKLVDEINEIETLVTTSSCAGRIVVYLEGRSLTGPRSNLEDHARISGASIAAEDNGGQSLFVSHDPLPLSGKAPVAPMLGLSDHTNLAIPPSIEGVRWMRCKFEPMNSASRQSAFNLCSICLRTNRQALKLDTAASQSGFRESVRSTDLAFDSVIGYEADDGKLIPMVTEAYMRVMVELCNEKFRVNKERTEAFRKALFTSFKPQQVQSSGPCAWEPIEQRRVRMKEDVLRRQAEADAQKAVDT</sequence>
<evidence type="ECO:0000256" key="7">
    <source>
        <dbReference type="ARBA" id="ARBA00030554"/>
    </source>
</evidence>
<dbReference type="Gene3D" id="3.30.1960.10">
    <property type="entry name" value="tRNA wybutosine-synthesizing-like"/>
    <property type="match status" value="1"/>
</dbReference>
<keyword evidence="11" id="KW-1185">Reference proteome</keyword>
<comment type="caution">
    <text evidence="10">The sequence shown here is derived from an EMBL/GenBank/DDBJ whole genome shotgun (WGS) entry which is preliminary data.</text>
</comment>
<dbReference type="SUPFAM" id="SSF111278">
    <property type="entry name" value="SSo0622-like"/>
    <property type="match status" value="1"/>
</dbReference>
<comment type="similarity">
    <text evidence="1">Belongs to the TYW3 family.</text>
</comment>
<evidence type="ECO:0000256" key="5">
    <source>
        <dbReference type="ARBA" id="ARBA00022691"/>
    </source>
</evidence>
<evidence type="ECO:0000256" key="8">
    <source>
        <dbReference type="ARBA" id="ARBA00049202"/>
    </source>
</evidence>
<dbReference type="AlphaFoldDB" id="A0A9P8FH56"/>
<evidence type="ECO:0000256" key="2">
    <source>
        <dbReference type="ARBA" id="ARBA00012750"/>
    </source>
</evidence>
<proteinExistence type="inferred from homology"/>
<feature type="non-terminal residue" evidence="10">
    <location>
        <position position="285"/>
    </location>
</feature>
<evidence type="ECO:0000256" key="6">
    <source>
        <dbReference type="ARBA" id="ARBA00022694"/>
    </source>
</evidence>
<dbReference type="GO" id="GO:0008033">
    <property type="term" value="P:tRNA processing"/>
    <property type="evidence" value="ECO:0007669"/>
    <property type="project" value="UniProtKB-KW"/>
</dbReference>
<evidence type="ECO:0000256" key="3">
    <source>
        <dbReference type="ARBA" id="ARBA00022603"/>
    </source>
</evidence>
<keyword evidence="5" id="KW-0949">S-adenosyl-L-methionine</keyword>
<evidence type="ECO:0000256" key="4">
    <source>
        <dbReference type="ARBA" id="ARBA00022679"/>
    </source>
</evidence>
<dbReference type="EMBL" id="JAHFXS010002259">
    <property type="protein sequence ID" value="KAG9973180.1"/>
    <property type="molecule type" value="Genomic_DNA"/>
</dbReference>
<dbReference type="EC" id="2.1.1.282" evidence="2"/>
<keyword evidence="6" id="KW-0819">tRNA processing</keyword>
<dbReference type="Proteomes" id="UP000729357">
    <property type="component" value="Unassembled WGS sequence"/>
</dbReference>
<reference evidence="10" key="1">
    <citation type="journal article" date="2021" name="J Fungi (Basel)">
        <title>Virulence traits and population genomics of the black yeast Aureobasidium melanogenum.</title>
        <authorList>
            <person name="Cernosa A."/>
            <person name="Sun X."/>
            <person name="Gostincar C."/>
            <person name="Fang C."/>
            <person name="Gunde-Cimerman N."/>
            <person name="Song Z."/>
        </authorList>
    </citation>
    <scope>NUCLEOTIDE SEQUENCE</scope>
    <source>
        <strain evidence="10">EXF-9298</strain>
    </source>
</reference>
<protein>
    <recommendedName>
        <fullName evidence="2">tRNA(Phe) 7-[(3-amino-3-carboxypropyl)-4-demethylwyosine(37)-N(4)]-methyltransferase</fullName>
        <ecNumber evidence="2">2.1.1.282</ecNumber>
    </recommendedName>
    <alternativeName>
        <fullName evidence="7">tRNA(Phe) 7-((3-amino-3-carboxypropyl)-4-demethylwyosine(37)-N(4))-methyltransferase</fullName>
    </alternativeName>
</protein>
<dbReference type="PANTHER" id="PTHR48418:SF1">
    <property type="entry name" value="TRNA WYBUTOSINE-SYNTHESIZING PROTEIN 3"/>
    <property type="match status" value="1"/>
</dbReference>
<accession>A0A9P8FH56</accession>
<dbReference type="GO" id="GO:0008168">
    <property type="term" value="F:methyltransferase activity"/>
    <property type="evidence" value="ECO:0007669"/>
    <property type="project" value="UniProtKB-KW"/>
</dbReference>
<reference evidence="10" key="2">
    <citation type="submission" date="2021-08" db="EMBL/GenBank/DDBJ databases">
        <authorList>
            <person name="Gostincar C."/>
            <person name="Sun X."/>
            <person name="Song Z."/>
            <person name="Gunde-Cimerman N."/>
        </authorList>
    </citation>
    <scope>NUCLEOTIDE SEQUENCE</scope>
    <source>
        <strain evidence="10">EXF-9298</strain>
    </source>
</reference>
<dbReference type="Pfam" id="PF02676">
    <property type="entry name" value="TYW3"/>
    <property type="match status" value="1"/>
</dbReference>
<dbReference type="InterPro" id="IPR036602">
    <property type="entry name" value="tRNA_yW-synthesising-like_sf"/>
</dbReference>
<comment type="catalytic activity">
    <reaction evidence="8">
        <text>4-demethyl-7-[(3S)-3-amino-3-carboxypropyl]wyosine(37) in tRNA(Phe) + S-adenosyl-L-methionine = 7-[(3S)-3-amino-3-carboxypropyl]wyosine(37) in tRNA(Phe) + S-adenosyl-L-homocysteine + H(+)</text>
        <dbReference type="Rhea" id="RHEA:36635"/>
        <dbReference type="Rhea" id="RHEA-COMP:10378"/>
        <dbReference type="Rhea" id="RHEA-COMP:10379"/>
        <dbReference type="ChEBI" id="CHEBI:15378"/>
        <dbReference type="ChEBI" id="CHEBI:57856"/>
        <dbReference type="ChEBI" id="CHEBI:59789"/>
        <dbReference type="ChEBI" id="CHEBI:73543"/>
        <dbReference type="ChEBI" id="CHEBI:73550"/>
        <dbReference type="EC" id="2.1.1.282"/>
    </reaction>
</comment>
<feature type="domain" description="tRNA wybutosine-synthesizing protein" evidence="9">
    <location>
        <begin position="14"/>
        <end position="239"/>
    </location>
</feature>
<evidence type="ECO:0000313" key="11">
    <source>
        <dbReference type="Proteomes" id="UP000729357"/>
    </source>
</evidence>
<dbReference type="PANTHER" id="PTHR48418">
    <property type="entry name" value="TRNA WYBUTOSINE-SYNTHESIZING PROTEIN 3"/>
    <property type="match status" value="1"/>
</dbReference>
<evidence type="ECO:0000259" key="9">
    <source>
        <dbReference type="Pfam" id="PF02676"/>
    </source>
</evidence>
<evidence type="ECO:0000313" key="10">
    <source>
        <dbReference type="EMBL" id="KAG9973180.1"/>
    </source>
</evidence>